<dbReference type="Proteomes" id="UP001151516">
    <property type="component" value="Unassembled WGS sequence"/>
</dbReference>
<sequence length="255" mass="27901">MRIAVFGGLGALASEFVVQAMVAGHFVSWFIHTDDELSDTSLEAPTYSDAIRIVHGSSDILSKYQEVIAGCDAVVVAFDARYTQPSSWVHQQRLIQTAMRRESVQRLLVITTHGAGDSQRRLDWSTWAKLNVDQVRYMLLGQAEMCWSLVAQYSAQENVVTGSETLEARNGSSSSSSGADSDDKPPHPDWALQWTILRPGLLTEGPVTGTYLASHDHIFGGHISYADVSDCAIKALEENMDIGECFSVAYSARVA</sequence>
<comment type="caution">
    <text evidence="3">The sequence shown here is derived from an EMBL/GenBank/DDBJ whole genome shotgun (WGS) entry which is preliminary data.</text>
</comment>
<evidence type="ECO:0000256" key="1">
    <source>
        <dbReference type="SAM" id="MobiDB-lite"/>
    </source>
</evidence>
<name>A0A9W8L0U4_9FUNG</name>
<gene>
    <name evidence="3" type="ORF">IWW39_005338</name>
</gene>
<dbReference type="PANTHER" id="PTHR15020">
    <property type="entry name" value="FLAVIN REDUCTASE-RELATED"/>
    <property type="match status" value="1"/>
</dbReference>
<dbReference type="AlphaFoldDB" id="A0A9W8L0U4"/>
<dbReference type="Gene3D" id="3.40.50.720">
    <property type="entry name" value="NAD(P)-binding Rossmann-like Domain"/>
    <property type="match status" value="1"/>
</dbReference>
<dbReference type="Pfam" id="PF13460">
    <property type="entry name" value="NAD_binding_10"/>
    <property type="match status" value="2"/>
</dbReference>
<dbReference type="SUPFAM" id="SSF51735">
    <property type="entry name" value="NAD(P)-binding Rossmann-fold domains"/>
    <property type="match status" value="1"/>
</dbReference>
<keyword evidence="4" id="KW-1185">Reference proteome</keyword>
<feature type="domain" description="NAD(P)-binding" evidence="2">
    <location>
        <begin position="7"/>
        <end position="124"/>
    </location>
</feature>
<evidence type="ECO:0000313" key="3">
    <source>
        <dbReference type="EMBL" id="KAJ2683718.1"/>
    </source>
</evidence>
<accession>A0A9W8L0U4</accession>
<evidence type="ECO:0000313" key="4">
    <source>
        <dbReference type="Proteomes" id="UP001151516"/>
    </source>
</evidence>
<proteinExistence type="predicted"/>
<evidence type="ECO:0000259" key="2">
    <source>
        <dbReference type="Pfam" id="PF13460"/>
    </source>
</evidence>
<dbReference type="PANTHER" id="PTHR15020:SF50">
    <property type="entry name" value="UPF0659 PROTEIN YMR090W"/>
    <property type="match status" value="1"/>
</dbReference>
<feature type="region of interest" description="Disordered" evidence="1">
    <location>
        <begin position="164"/>
        <end position="185"/>
    </location>
</feature>
<dbReference type="InterPro" id="IPR036291">
    <property type="entry name" value="NAD(P)-bd_dom_sf"/>
</dbReference>
<dbReference type="InterPro" id="IPR016040">
    <property type="entry name" value="NAD(P)-bd_dom"/>
</dbReference>
<feature type="domain" description="NAD(P)-binding" evidence="2">
    <location>
        <begin position="192"/>
        <end position="238"/>
    </location>
</feature>
<reference evidence="3" key="1">
    <citation type="submission" date="2022-07" db="EMBL/GenBank/DDBJ databases">
        <title>Phylogenomic reconstructions and comparative analyses of Kickxellomycotina fungi.</title>
        <authorList>
            <person name="Reynolds N.K."/>
            <person name="Stajich J.E."/>
            <person name="Barry K."/>
            <person name="Grigoriev I.V."/>
            <person name="Crous P."/>
            <person name="Smith M.E."/>
        </authorList>
    </citation>
    <scope>NUCLEOTIDE SEQUENCE</scope>
    <source>
        <strain evidence="3">CBS 109367</strain>
    </source>
</reference>
<dbReference type="OrthoDB" id="63935at2759"/>
<protein>
    <recommendedName>
        <fullName evidence="2">NAD(P)-binding domain-containing protein</fullName>
    </recommendedName>
</protein>
<dbReference type="EMBL" id="JANBTX010000265">
    <property type="protein sequence ID" value="KAJ2683718.1"/>
    <property type="molecule type" value="Genomic_DNA"/>
</dbReference>
<organism evidence="3 4">
    <name type="scientific">Coemansia spiralis</name>
    <dbReference type="NCBI Taxonomy" id="417178"/>
    <lineage>
        <taxon>Eukaryota</taxon>
        <taxon>Fungi</taxon>
        <taxon>Fungi incertae sedis</taxon>
        <taxon>Zoopagomycota</taxon>
        <taxon>Kickxellomycotina</taxon>
        <taxon>Kickxellomycetes</taxon>
        <taxon>Kickxellales</taxon>
        <taxon>Kickxellaceae</taxon>
        <taxon>Coemansia</taxon>
    </lineage>
</organism>